<evidence type="ECO:0000313" key="2">
    <source>
        <dbReference type="Proteomes" id="UP000634136"/>
    </source>
</evidence>
<proteinExistence type="predicted"/>
<accession>A0A834XGQ3</accession>
<reference evidence="1" key="1">
    <citation type="submission" date="2020-09" db="EMBL/GenBank/DDBJ databases">
        <title>Genome-Enabled Discovery of Anthraquinone Biosynthesis in Senna tora.</title>
        <authorList>
            <person name="Kang S.-H."/>
            <person name="Pandey R.P."/>
            <person name="Lee C.-M."/>
            <person name="Sim J.-S."/>
            <person name="Jeong J.-T."/>
            <person name="Choi B.-S."/>
            <person name="Jung M."/>
            <person name="Ginzburg D."/>
            <person name="Zhao K."/>
            <person name="Won S.Y."/>
            <person name="Oh T.-J."/>
            <person name="Yu Y."/>
            <person name="Kim N.-H."/>
            <person name="Lee O.R."/>
            <person name="Lee T.-H."/>
            <person name="Bashyal P."/>
            <person name="Kim T.-S."/>
            <person name="Lee W.-H."/>
            <person name="Kawkins C."/>
            <person name="Kim C.-K."/>
            <person name="Kim J.S."/>
            <person name="Ahn B.O."/>
            <person name="Rhee S.Y."/>
            <person name="Sohng J.K."/>
        </authorList>
    </citation>
    <scope>NUCLEOTIDE SEQUENCE</scope>
    <source>
        <tissue evidence="1">Leaf</tissue>
    </source>
</reference>
<dbReference type="OrthoDB" id="1683277at2759"/>
<keyword evidence="2" id="KW-1185">Reference proteome</keyword>
<sequence length="91" mass="10014">MMKKFSDIYIRHIFREANQCADGLAKLGSHNQILFRLWECPPPEISLALLADLAGTSFRENFVARMKHNVAAIAAHQTKLGSGNSENGSSA</sequence>
<comment type="caution">
    <text evidence="1">The sequence shown here is derived from an EMBL/GenBank/DDBJ whole genome shotgun (WGS) entry which is preliminary data.</text>
</comment>
<organism evidence="1 2">
    <name type="scientific">Senna tora</name>
    <dbReference type="NCBI Taxonomy" id="362788"/>
    <lineage>
        <taxon>Eukaryota</taxon>
        <taxon>Viridiplantae</taxon>
        <taxon>Streptophyta</taxon>
        <taxon>Embryophyta</taxon>
        <taxon>Tracheophyta</taxon>
        <taxon>Spermatophyta</taxon>
        <taxon>Magnoliopsida</taxon>
        <taxon>eudicotyledons</taxon>
        <taxon>Gunneridae</taxon>
        <taxon>Pentapetalae</taxon>
        <taxon>rosids</taxon>
        <taxon>fabids</taxon>
        <taxon>Fabales</taxon>
        <taxon>Fabaceae</taxon>
        <taxon>Caesalpinioideae</taxon>
        <taxon>Cassia clade</taxon>
        <taxon>Senna</taxon>
    </lineage>
</organism>
<dbReference type="Proteomes" id="UP000634136">
    <property type="component" value="Unassembled WGS sequence"/>
</dbReference>
<evidence type="ECO:0000313" key="1">
    <source>
        <dbReference type="EMBL" id="KAF7843621.1"/>
    </source>
</evidence>
<gene>
    <name evidence="1" type="ORF">G2W53_000526</name>
</gene>
<dbReference type="EMBL" id="JAAIUW010000001">
    <property type="protein sequence ID" value="KAF7843621.1"/>
    <property type="molecule type" value="Genomic_DNA"/>
</dbReference>
<dbReference type="AlphaFoldDB" id="A0A834XGQ3"/>
<protein>
    <submittedName>
        <fullName evidence="1">Ribonuclease H</fullName>
    </submittedName>
</protein>
<name>A0A834XGQ3_9FABA</name>